<comment type="similarity">
    <text evidence="2">Belongs to the short-chain dehydrogenases/reductases (SDR) family.</text>
</comment>
<dbReference type="InterPro" id="IPR001216">
    <property type="entry name" value="P-phosphate_BS"/>
</dbReference>
<evidence type="ECO:0000313" key="6">
    <source>
        <dbReference type="EMBL" id="KAH7572924.1"/>
    </source>
</evidence>
<proteinExistence type="inferred from homology"/>
<comment type="caution">
    <text evidence="6">The sequence shown here is derived from an EMBL/GenBank/DDBJ whole genome shotgun (WGS) entry which is preliminary data.</text>
</comment>
<sequence>MATSSLLFNPLTSLCNSKKPSLETSREALKLGHVGPFAATPRLKKFEKVSYRGCSVVCKAVSVKAQTEIEGLNIAEDVTQLIGKTPMVYLNNIVKGCVANIAAKLEIMEPCCSVKDRIGYSMISDAEQRGLITPGKVRVGGYNSFVQLQECVIRSDIIGSFSNLLLECLAEIKSILVEPTSGNTGIGLAFIAASRGYRLILTMPASMSLERRVLLKAFGAELVLTDSAKGMKGAVQKAEEILNSTPNAYMLQQFDNPANPKVHYETTGPEIWEDTRGKVDIFIAGIGTGGTISGVGQYLKEKNPKVKVIGIEPSESNILSGGKPGPHKIQGIGAGFVPRNLDEGVIDEVIEISSDEAVETAKQLAHKEGLLVGISSGAAAAAAMKIGQRPENAGKLIAAESGVPPMHSISNSFMLCFQALENDISLLFFSSQSEKNVRKCSLSHEISLIEFKRTCYSLFSWWSKDTVAIVTGANKGIGFAMVKRLAEAGLNVILTARDVERGNKAVESLRSQGLDVNFFRLDVSDPSSIKIFVSWFQNNFGALDILVNNAAVSFNDIHENSVEHAETVMKTNFYGAKLLTEALLPMFRLSASKTRILNISSRLGSLNKVRNPKIREILEREDLTEEQIENVVRLFSQSVKNGTWKSQGWPELWTDYAVSKLAINAYSRVLAKRFEKSRISVNCFCPGFTQTSMTGGKGTHSASEAAEIGARLVLLPPQELPTAKFYVGFTPFVKSKL</sequence>
<dbReference type="InterPro" id="IPR036291">
    <property type="entry name" value="NAD(P)-bd_dom_sf"/>
</dbReference>
<accession>A0ABQ8I916</accession>
<feature type="domain" description="Tryptophan synthase beta chain-like PALP" evidence="5">
    <location>
        <begin position="165"/>
        <end position="391"/>
    </location>
</feature>
<dbReference type="PRINTS" id="PR00080">
    <property type="entry name" value="SDRFAMILY"/>
</dbReference>
<dbReference type="InterPro" id="IPR050214">
    <property type="entry name" value="Cys_Synth/Cystath_Beta-Synth"/>
</dbReference>
<keyword evidence="3" id="KW-0521">NADP</keyword>
<dbReference type="InterPro" id="IPR036052">
    <property type="entry name" value="TrpB-like_PALP_sf"/>
</dbReference>
<evidence type="ECO:0000256" key="1">
    <source>
        <dbReference type="ARBA" id="ARBA00001933"/>
    </source>
</evidence>
<evidence type="ECO:0000256" key="3">
    <source>
        <dbReference type="ARBA" id="ARBA00022857"/>
    </source>
</evidence>
<dbReference type="PRINTS" id="PR00081">
    <property type="entry name" value="GDHRDH"/>
</dbReference>
<keyword evidence="4" id="KW-0560">Oxidoreductase</keyword>
<dbReference type="CDD" id="cd01561">
    <property type="entry name" value="CBS_like"/>
    <property type="match status" value="1"/>
</dbReference>
<dbReference type="InterPro" id="IPR002347">
    <property type="entry name" value="SDR_fam"/>
</dbReference>
<dbReference type="EMBL" id="JAFEMO010000003">
    <property type="protein sequence ID" value="KAH7572924.1"/>
    <property type="molecule type" value="Genomic_DNA"/>
</dbReference>
<dbReference type="PANTHER" id="PTHR10314">
    <property type="entry name" value="CYSTATHIONINE BETA-SYNTHASE"/>
    <property type="match status" value="1"/>
</dbReference>
<dbReference type="Pfam" id="PF00291">
    <property type="entry name" value="PALP"/>
    <property type="match status" value="1"/>
</dbReference>
<evidence type="ECO:0000256" key="4">
    <source>
        <dbReference type="ARBA" id="ARBA00023002"/>
    </source>
</evidence>
<evidence type="ECO:0000259" key="5">
    <source>
        <dbReference type="Pfam" id="PF00291"/>
    </source>
</evidence>
<dbReference type="Gene3D" id="3.40.50.720">
    <property type="entry name" value="NAD(P)-binding Rossmann-like Domain"/>
    <property type="match status" value="1"/>
</dbReference>
<name>A0ABQ8I916_9ROSI</name>
<protein>
    <recommendedName>
        <fullName evidence="5">Tryptophan synthase beta chain-like PALP domain-containing protein</fullName>
    </recommendedName>
</protein>
<reference evidence="6 7" key="1">
    <citation type="submission" date="2021-02" db="EMBL/GenBank/DDBJ databases">
        <title>Plant Genome Project.</title>
        <authorList>
            <person name="Zhang R.-G."/>
        </authorList>
    </citation>
    <scope>NUCLEOTIDE SEQUENCE [LARGE SCALE GENOMIC DNA]</scope>
    <source>
        <tissue evidence="6">Leaves</tissue>
    </source>
</reference>
<comment type="cofactor">
    <cofactor evidence="1">
        <name>pyridoxal 5'-phosphate</name>
        <dbReference type="ChEBI" id="CHEBI:597326"/>
    </cofactor>
</comment>
<dbReference type="PROSITE" id="PS00901">
    <property type="entry name" value="CYS_SYNTHASE"/>
    <property type="match status" value="1"/>
</dbReference>
<dbReference type="SUPFAM" id="SSF51735">
    <property type="entry name" value="NAD(P)-binding Rossmann-fold domains"/>
    <property type="match status" value="1"/>
</dbReference>
<dbReference type="Pfam" id="PF00106">
    <property type="entry name" value="adh_short"/>
    <property type="match status" value="2"/>
</dbReference>
<evidence type="ECO:0000313" key="7">
    <source>
        <dbReference type="Proteomes" id="UP000827721"/>
    </source>
</evidence>
<dbReference type="Gene3D" id="3.40.50.1100">
    <property type="match status" value="4"/>
</dbReference>
<dbReference type="InterPro" id="IPR005859">
    <property type="entry name" value="CysK"/>
</dbReference>
<dbReference type="NCBIfam" id="TIGR01139">
    <property type="entry name" value="cysK"/>
    <property type="match status" value="1"/>
</dbReference>
<gene>
    <name evidence="6" type="ORF">JRO89_XS03G0034200</name>
</gene>
<evidence type="ECO:0000256" key="2">
    <source>
        <dbReference type="ARBA" id="ARBA00006484"/>
    </source>
</evidence>
<organism evidence="6 7">
    <name type="scientific">Xanthoceras sorbifolium</name>
    <dbReference type="NCBI Taxonomy" id="99658"/>
    <lineage>
        <taxon>Eukaryota</taxon>
        <taxon>Viridiplantae</taxon>
        <taxon>Streptophyta</taxon>
        <taxon>Embryophyta</taxon>
        <taxon>Tracheophyta</taxon>
        <taxon>Spermatophyta</taxon>
        <taxon>Magnoliopsida</taxon>
        <taxon>eudicotyledons</taxon>
        <taxon>Gunneridae</taxon>
        <taxon>Pentapetalae</taxon>
        <taxon>rosids</taxon>
        <taxon>malvids</taxon>
        <taxon>Sapindales</taxon>
        <taxon>Sapindaceae</taxon>
        <taxon>Xanthoceroideae</taxon>
        <taxon>Xanthoceras</taxon>
    </lineage>
</organism>
<dbReference type="Proteomes" id="UP000827721">
    <property type="component" value="Unassembled WGS sequence"/>
</dbReference>
<dbReference type="InterPro" id="IPR001926">
    <property type="entry name" value="TrpB-like_PALP"/>
</dbReference>
<dbReference type="SUPFAM" id="SSF53686">
    <property type="entry name" value="Tryptophan synthase beta subunit-like PLP-dependent enzymes"/>
    <property type="match status" value="1"/>
</dbReference>
<keyword evidence="7" id="KW-1185">Reference proteome</keyword>
<dbReference type="CDD" id="cd05324">
    <property type="entry name" value="carb_red_PTCR-like_SDR_c"/>
    <property type="match status" value="1"/>
</dbReference>
<dbReference type="InterPro" id="IPR045313">
    <property type="entry name" value="CBR1-like"/>
</dbReference>